<sequence>MALSASATSTGRGSRAEKVRRIFERFDTNGDGGLDRNEMAAIVVAVNPRVKFSEDQISAILDEVFRTCA</sequence>
<organism evidence="2">
    <name type="scientific">Zea mays</name>
    <name type="common">Maize</name>
    <dbReference type="NCBI Taxonomy" id="4577"/>
    <lineage>
        <taxon>Eukaryota</taxon>
        <taxon>Viridiplantae</taxon>
        <taxon>Streptophyta</taxon>
        <taxon>Embryophyta</taxon>
        <taxon>Tracheophyta</taxon>
        <taxon>Spermatophyta</taxon>
        <taxon>Magnoliopsida</taxon>
        <taxon>Liliopsida</taxon>
        <taxon>Poales</taxon>
        <taxon>Poaceae</taxon>
        <taxon>PACMAD clade</taxon>
        <taxon>Panicoideae</taxon>
        <taxon>Andropogonodae</taxon>
        <taxon>Andropogoneae</taxon>
        <taxon>Tripsacinae</taxon>
        <taxon>Zea</taxon>
    </lineage>
</organism>
<evidence type="ECO:0000259" key="1">
    <source>
        <dbReference type="PROSITE" id="PS50222"/>
    </source>
</evidence>
<dbReference type="InterPro" id="IPR002048">
    <property type="entry name" value="EF_hand_dom"/>
</dbReference>
<dbReference type="PROSITE" id="PS50222">
    <property type="entry name" value="EF_HAND_2"/>
    <property type="match status" value="1"/>
</dbReference>
<comment type="caution">
    <text evidence="2">The sequence shown here is derived from an EMBL/GenBank/DDBJ whole genome shotgun (WGS) entry which is preliminary data.</text>
</comment>
<name>A0A3L6G726_MAIZE</name>
<reference evidence="2" key="1">
    <citation type="journal article" date="2018" name="Nat. Genet.">
        <title>Extensive intraspecific gene order and gene structural variations between Mo17 and other maize genomes.</title>
        <authorList>
            <person name="Sun S."/>
            <person name="Zhou Y."/>
            <person name="Chen J."/>
            <person name="Shi J."/>
            <person name="Zhao H."/>
            <person name="Zhao H."/>
            <person name="Song W."/>
            <person name="Zhang M."/>
            <person name="Cui Y."/>
            <person name="Dong X."/>
            <person name="Liu H."/>
            <person name="Ma X."/>
            <person name="Jiao Y."/>
            <person name="Wang B."/>
            <person name="Wei X."/>
            <person name="Stein J.C."/>
            <person name="Glaubitz J.C."/>
            <person name="Lu F."/>
            <person name="Yu G."/>
            <person name="Liang C."/>
            <person name="Fengler K."/>
            <person name="Li B."/>
            <person name="Rafalski A."/>
            <person name="Schnable P.S."/>
            <person name="Ware D.H."/>
            <person name="Buckler E.S."/>
            <person name="Lai J."/>
        </authorList>
    </citation>
    <scope>NUCLEOTIDE SEQUENCE [LARGE SCALE GENOMIC DNA]</scope>
    <source>
        <tissue evidence="2">Seedling</tissue>
    </source>
</reference>
<dbReference type="GO" id="GO:0005509">
    <property type="term" value="F:calcium ion binding"/>
    <property type="evidence" value="ECO:0007669"/>
    <property type="project" value="InterPro"/>
</dbReference>
<dbReference type="ExpressionAtlas" id="A0A3L6G726">
    <property type="expression patterns" value="baseline and differential"/>
</dbReference>
<dbReference type="Pfam" id="PF00036">
    <property type="entry name" value="EF-hand_1"/>
    <property type="match status" value="1"/>
</dbReference>
<gene>
    <name evidence="2" type="primary">At2g32450_1</name>
    <name evidence="2" type="ORF">Zm00014a_017663</name>
</gene>
<dbReference type="AlphaFoldDB" id="A0A3L6G726"/>
<dbReference type="PANTHER" id="PTHR45081">
    <property type="entry name" value="EF HAND FAMILY PROTEIN, PUTATIVE, EXPRESSED-RELATED"/>
    <property type="match status" value="1"/>
</dbReference>
<dbReference type="Gene3D" id="1.10.238.10">
    <property type="entry name" value="EF-hand"/>
    <property type="match status" value="1"/>
</dbReference>
<proteinExistence type="predicted"/>
<dbReference type="SMART" id="SM00054">
    <property type="entry name" value="EFh"/>
    <property type="match status" value="1"/>
</dbReference>
<dbReference type="Proteomes" id="UP000251960">
    <property type="component" value="Chromosome 10"/>
</dbReference>
<dbReference type="PANTHER" id="PTHR45081:SF1">
    <property type="entry name" value="EF HAND FAMILY PROTEIN, PUTATIVE, EXPRESSED-RELATED"/>
    <property type="match status" value="1"/>
</dbReference>
<protein>
    <submittedName>
        <fullName evidence="2">Putative TPR repeat-containing protein</fullName>
    </submittedName>
</protein>
<evidence type="ECO:0000313" key="2">
    <source>
        <dbReference type="EMBL" id="PWZ44387.1"/>
    </source>
</evidence>
<dbReference type="InterPro" id="IPR011992">
    <property type="entry name" value="EF-hand-dom_pair"/>
</dbReference>
<dbReference type="EMBL" id="NCVQ01000002">
    <property type="protein sequence ID" value="PWZ44387.1"/>
    <property type="molecule type" value="Genomic_DNA"/>
</dbReference>
<feature type="domain" description="EF-hand" evidence="1">
    <location>
        <begin position="14"/>
        <end position="49"/>
    </location>
</feature>
<dbReference type="SUPFAM" id="SSF47473">
    <property type="entry name" value="EF-hand"/>
    <property type="match status" value="1"/>
</dbReference>
<accession>A0A3L6G726</accession>